<gene>
    <name evidence="3" type="ORF">CSUI_001182</name>
</gene>
<name>A0A2C6KYE0_9APIC</name>
<sequence length="363" mass="39244">MDTKDAPQIIEHICHSVAFTPFVTRWIPQTARLIILGETPRSTGTLSVCSLEESSLGIIAKNEDQPSSFKSGVVYISRSGAPHLAAGHLDGSLSLWDLENIKEPVTKIKAHSGSLNSIDVCGACPGGSADGGRAVIATGSADGCARVWDTRDAPTEVLAIEPAPGEETADCWAVALGNAADPTEYGSLASGYDNGDVKLFDMRAANLQWDTNVDFGVCHLQFDRKDIAMNKLAISCLEGQLFMTDMRTFHPEDGYTRKAQKLSESTIWGSHFLPQNRELFAVCTGNGQLALHKYSYPKQRALADATTGLERGVVGTCELLNEKEVSTQPIVSFDWHPNKLGLCALASLDQAVRVYIVTKLNLY</sequence>
<dbReference type="VEuPathDB" id="ToxoDB:CSUI_001182"/>
<dbReference type="Gene3D" id="2.130.10.10">
    <property type="entry name" value="YVTN repeat-like/Quinoprotein amine dehydrogenase"/>
    <property type="match status" value="1"/>
</dbReference>
<dbReference type="PANTHER" id="PTHR10971">
    <property type="entry name" value="MRNA EXPORT FACTOR AND BUB3"/>
    <property type="match status" value="1"/>
</dbReference>
<dbReference type="InterPro" id="IPR036322">
    <property type="entry name" value="WD40_repeat_dom_sf"/>
</dbReference>
<dbReference type="InterPro" id="IPR015943">
    <property type="entry name" value="WD40/YVTN_repeat-like_dom_sf"/>
</dbReference>
<accession>A0A2C6KYE0</accession>
<dbReference type="Proteomes" id="UP000221165">
    <property type="component" value="Unassembled WGS sequence"/>
</dbReference>
<evidence type="ECO:0000313" key="3">
    <source>
        <dbReference type="EMBL" id="PHJ24970.1"/>
    </source>
</evidence>
<dbReference type="SUPFAM" id="SSF50978">
    <property type="entry name" value="WD40 repeat-like"/>
    <property type="match status" value="1"/>
</dbReference>
<dbReference type="InterPro" id="IPR001680">
    <property type="entry name" value="WD40_rpt"/>
</dbReference>
<evidence type="ECO:0000256" key="2">
    <source>
        <dbReference type="ARBA" id="ARBA00022737"/>
    </source>
</evidence>
<keyword evidence="1" id="KW-0853">WD repeat</keyword>
<dbReference type="RefSeq" id="XP_067926642.1">
    <property type="nucleotide sequence ID" value="XM_068061388.1"/>
</dbReference>
<evidence type="ECO:0000313" key="4">
    <source>
        <dbReference type="Proteomes" id="UP000221165"/>
    </source>
</evidence>
<dbReference type="EMBL" id="MIGC01000472">
    <property type="protein sequence ID" value="PHJ24970.1"/>
    <property type="molecule type" value="Genomic_DNA"/>
</dbReference>
<comment type="caution">
    <text evidence="3">The sequence shown here is derived from an EMBL/GenBank/DDBJ whole genome shotgun (WGS) entry which is preliminary data.</text>
</comment>
<dbReference type="Pfam" id="PF00400">
    <property type="entry name" value="WD40"/>
    <property type="match status" value="1"/>
</dbReference>
<dbReference type="OrthoDB" id="10248252at2759"/>
<keyword evidence="4" id="KW-1185">Reference proteome</keyword>
<dbReference type="SMART" id="SM00320">
    <property type="entry name" value="WD40"/>
    <property type="match status" value="4"/>
</dbReference>
<organism evidence="3 4">
    <name type="scientific">Cystoisospora suis</name>
    <dbReference type="NCBI Taxonomy" id="483139"/>
    <lineage>
        <taxon>Eukaryota</taxon>
        <taxon>Sar</taxon>
        <taxon>Alveolata</taxon>
        <taxon>Apicomplexa</taxon>
        <taxon>Conoidasida</taxon>
        <taxon>Coccidia</taxon>
        <taxon>Eucoccidiorida</taxon>
        <taxon>Eimeriorina</taxon>
        <taxon>Sarcocystidae</taxon>
        <taxon>Cystoisospora</taxon>
    </lineage>
</organism>
<proteinExistence type="predicted"/>
<dbReference type="AlphaFoldDB" id="A0A2C6KYE0"/>
<protein>
    <submittedName>
        <fullName evidence="3">Wd repeat-containing protein 92</fullName>
    </submittedName>
</protein>
<reference evidence="3 4" key="1">
    <citation type="journal article" date="2017" name="Int. J. Parasitol.">
        <title>The genome of the protozoan parasite Cystoisospora suis and a reverse vaccinology approach to identify vaccine candidates.</title>
        <authorList>
            <person name="Palmieri N."/>
            <person name="Shrestha A."/>
            <person name="Ruttkowski B."/>
            <person name="Beck T."/>
            <person name="Vogl C."/>
            <person name="Tomley F."/>
            <person name="Blake D.P."/>
            <person name="Joachim A."/>
        </authorList>
    </citation>
    <scope>NUCLEOTIDE SEQUENCE [LARGE SCALE GENOMIC DNA]</scope>
    <source>
        <strain evidence="3 4">Wien I</strain>
    </source>
</reference>
<evidence type="ECO:0000256" key="1">
    <source>
        <dbReference type="ARBA" id="ARBA00022574"/>
    </source>
</evidence>
<dbReference type="GeneID" id="94424599"/>
<keyword evidence="2" id="KW-0677">Repeat</keyword>